<dbReference type="InterPro" id="IPR036788">
    <property type="entry name" value="T_IF-3_C_sf"/>
</dbReference>
<comment type="caution">
    <text evidence="9">The sequence shown here is derived from an EMBL/GenBank/DDBJ whole genome shotgun (WGS) entry which is preliminary data.</text>
</comment>
<keyword evidence="4" id="KW-0963">Cytoplasm</keyword>
<dbReference type="InterPro" id="IPR001288">
    <property type="entry name" value="Translation_initiation_fac_3"/>
</dbReference>
<proteinExistence type="inferred from homology"/>
<evidence type="ECO:0000256" key="6">
    <source>
        <dbReference type="SAM" id="MobiDB-lite"/>
    </source>
</evidence>
<comment type="subunit">
    <text evidence="4">Monomer.</text>
</comment>
<comment type="subcellular location">
    <subcellularLocation>
        <location evidence="4">Cytoplasm</location>
    </subcellularLocation>
</comment>
<dbReference type="HAMAP" id="MF_00080">
    <property type="entry name" value="IF_3"/>
    <property type="match status" value="1"/>
</dbReference>
<feature type="region of interest" description="Disordered" evidence="6">
    <location>
        <begin position="230"/>
        <end position="263"/>
    </location>
</feature>
<dbReference type="InterPro" id="IPR019814">
    <property type="entry name" value="Translation_initiation_fac_3_N"/>
</dbReference>
<dbReference type="GO" id="GO:0005829">
    <property type="term" value="C:cytosol"/>
    <property type="evidence" value="ECO:0007669"/>
    <property type="project" value="TreeGrafter"/>
</dbReference>
<feature type="compositionally biased region" description="Basic and acidic residues" evidence="6">
    <location>
        <begin position="238"/>
        <end position="263"/>
    </location>
</feature>
<dbReference type="SUPFAM" id="SSF55200">
    <property type="entry name" value="Translation initiation factor IF3, C-terminal domain"/>
    <property type="match status" value="1"/>
</dbReference>
<reference evidence="9" key="1">
    <citation type="submission" date="2020-07" db="EMBL/GenBank/DDBJ databases">
        <title>Huge and variable diversity of episymbiotic CPR bacteria and DPANN archaea in groundwater ecosystems.</title>
        <authorList>
            <person name="He C.Y."/>
            <person name="Keren R."/>
            <person name="Whittaker M."/>
            <person name="Farag I.F."/>
            <person name="Doudna J."/>
            <person name="Cate J.H.D."/>
            <person name="Banfield J.F."/>
        </authorList>
    </citation>
    <scope>NUCLEOTIDE SEQUENCE</scope>
    <source>
        <strain evidence="9">NC_groundwater_17_Pr7_B-0.1um_64_12</strain>
    </source>
</reference>
<name>A0A931PTS1_FIMGI</name>
<dbReference type="FunFam" id="3.30.110.10:FF:000001">
    <property type="entry name" value="Translation initiation factor IF-3"/>
    <property type="match status" value="1"/>
</dbReference>
<protein>
    <recommendedName>
        <fullName evidence="4 5">Translation initiation factor IF-3</fullName>
    </recommendedName>
</protein>
<dbReference type="Gene3D" id="3.30.110.10">
    <property type="entry name" value="Translation initiation factor 3 (IF-3), C-terminal domain"/>
    <property type="match status" value="1"/>
</dbReference>
<dbReference type="InterPro" id="IPR036787">
    <property type="entry name" value="T_IF-3_N_sf"/>
</dbReference>
<dbReference type="GO" id="GO:0032790">
    <property type="term" value="P:ribosome disassembly"/>
    <property type="evidence" value="ECO:0007669"/>
    <property type="project" value="TreeGrafter"/>
</dbReference>
<gene>
    <name evidence="4" type="primary">infC</name>
    <name evidence="9" type="ORF">HYR64_06080</name>
</gene>
<dbReference type="EMBL" id="JACOSL010000037">
    <property type="protein sequence ID" value="MBI1756659.1"/>
    <property type="molecule type" value="Genomic_DNA"/>
</dbReference>
<comment type="similarity">
    <text evidence="1 4">Belongs to the IF-3 family.</text>
</comment>
<evidence type="ECO:0000256" key="2">
    <source>
        <dbReference type="ARBA" id="ARBA00022540"/>
    </source>
</evidence>
<dbReference type="Proteomes" id="UP000727962">
    <property type="component" value="Unassembled WGS sequence"/>
</dbReference>
<dbReference type="NCBIfam" id="TIGR00168">
    <property type="entry name" value="infC"/>
    <property type="match status" value="1"/>
</dbReference>
<dbReference type="PANTHER" id="PTHR10938:SF0">
    <property type="entry name" value="TRANSLATION INITIATION FACTOR IF-3, MITOCHONDRIAL"/>
    <property type="match status" value="1"/>
</dbReference>
<sequence>MPWNGRGASLSLNPARKDTWLRPLSAPRLTARSNRRYTLSPEQTGSTPRCTPIRPYRRDPRPDAGPPVNERVLRYRDVRVIGSDGAQLGILQSRQALTLAREEGLDLVMVSATAVPPVCRIIDFGRHRYETKKLQKDHKSKQQDVKGIKISPRIAEHDLNFQMRKAARFLEEGHKVRVTCMFKAREVTHPELGRNKLDRFAEGLATQATVERLPALEGRMMIMTLNPVKQPVAKKHAKTENKQDGGEAVQDNRKREDHPPEVA</sequence>
<dbReference type="SUPFAM" id="SSF54364">
    <property type="entry name" value="Translation initiation factor IF3, N-terminal domain"/>
    <property type="match status" value="1"/>
</dbReference>
<evidence type="ECO:0000256" key="3">
    <source>
        <dbReference type="ARBA" id="ARBA00022917"/>
    </source>
</evidence>
<evidence type="ECO:0000259" key="7">
    <source>
        <dbReference type="Pfam" id="PF00707"/>
    </source>
</evidence>
<keyword evidence="2 4" id="KW-0396">Initiation factor</keyword>
<dbReference type="Pfam" id="PF05198">
    <property type="entry name" value="IF3_N"/>
    <property type="match status" value="1"/>
</dbReference>
<organism evidence="9 10">
    <name type="scientific">Fimbriimonas ginsengisoli</name>
    <dbReference type="NCBI Taxonomy" id="1005039"/>
    <lineage>
        <taxon>Bacteria</taxon>
        <taxon>Bacillati</taxon>
        <taxon>Armatimonadota</taxon>
        <taxon>Fimbriimonadia</taxon>
        <taxon>Fimbriimonadales</taxon>
        <taxon>Fimbriimonadaceae</taxon>
        <taxon>Fimbriimonas</taxon>
    </lineage>
</organism>
<feature type="domain" description="Translation initiation factor 3 N-terminal" evidence="8">
    <location>
        <begin position="69"/>
        <end position="137"/>
    </location>
</feature>
<dbReference type="GO" id="GO:0043022">
    <property type="term" value="F:ribosome binding"/>
    <property type="evidence" value="ECO:0007669"/>
    <property type="project" value="TreeGrafter"/>
</dbReference>
<dbReference type="Gene3D" id="3.10.20.80">
    <property type="entry name" value="Translation initiation factor 3 (IF-3), N-terminal domain"/>
    <property type="match status" value="1"/>
</dbReference>
<evidence type="ECO:0000313" key="9">
    <source>
        <dbReference type="EMBL" id="MBI1756659.1"/>
    </source>
</evidence>
<evidence type="ECO:0000256" key="5">
    <source>
        <dbReference type="NCBIfam" id="TIGR00168"/>
    </source>
</evidence>
<evidence type="ECO:0000259" key="8">
    <source>
        <dbReference type="Pfam" id="PF05198"/>
    </source>
</evidence>
<dbReference type="Pfam" id="PF00707">
    <property type="entry name" value="IF3_C"/>
    <property type="match status" value="1"/>
</dbReference>
<dbReference type="InterPro" id="IPR019815">
    <property type="entry name" value="Translation_initiation_fac_3_C"/>
</dbReference>
<keyword evidence="3 4" id="KW-0648">Protein biosynthesis</keyword>
<feature type="domain" description="Translation initiation factor 3 C-terminal" evidence="7">
    <location>
        <begin position="144"/>
        <end position="227"/>
    </location>
</feature>
<evidence type="ECO:0000313" key="10">
    <source>
        <dbReference type="Proteomes" id="UP000727962"/>
    </source>
</evidence>
<evidence type="ECO:0000256" key="1">
    <source>
        <dbReference type="ARBA" id="ARBA00005439"/>
    </source>
</evidence>
<comment type="function">
    <text evidence="4">IF-3 binds to the 30S ribosomal subunit and shifts the equilibrium between 70S ribosomes and their 50S and 30S subunits in favor of the free subunits, thus enhancing the availability of 30S subunits on which protein synthesis initiation begins.</text>
</comment>
<dbReference type="PANTHER" id="PTHR10938">
    <property type="entry name" value="TRANSLATION INITIATION FACTOR IF-3"/>
    <property type="match status" value="1"/>
</dbReference>
<evidence type="ECO:0000256" key="4">
    <source>
        <dbReference type="HAMAP-Rule" id="MF_00080"/>
    </source>
</evidence>
<feature type="region of interest" description="Disordered" evidence="6">
    <location>
        <begin position="34"/>
        <end position="69"/>
    </location>
</feature>
<accession>A0A931PTS1</accession>
<dbReference type="AlphaFoldDB" id="A0A931PTS1"/>
<feature type="compositionally biased region" description="Polar residues" evidence="6">
    <location>
        <begin position="36"/>
        <end position="49"/>
    </location>
</feature>
<dbReference type="GO" id="GO:0003743">
    <property type="term" value="F:translation initiation factor activity"/>
    <property type="evidence" value="ECO:0007669"/>
    <property type="project" value="UniProtKB-UniRule"/>
</dbReference>
<dbReference type="GO" id="GO:0016020">
    <property type="term" value="C:membrane"/>
    <property type="evidence" value="ECO:0007669"/>
    <property type="project" value="TreeGrafter"/>
</dbReference>